<name>A0A9D3UL51_9ROSI</name>
<proteinExistence type="predicted"/>
<dbReference type="AlphaFoldDB" id="A0A9D3UL51"/>
<sequence length="95" mass="11209">MELWQWAQCFDEGYRYGHMTTNLVEAVNSVLMRMCHLPISAVFSATFYRLATLMPKMGLKQAKQLEARHMYVEKIRDAMKDNTQRARLMNVELYS</sequence>
<keyword evidence="2" id="KW-1185">Reference proteome</keyword>
<dbReference type="OrthoDB" id="1415334at2759"/>
<organism evidence="1 2">
    <name type="scientific">Gossypium stocksii</name>
    <dbReference type="NCBI Taxonomy" id="47602"/>
    <lineage>
        <taxon>Eukaryota</taxon>
        <taxon>Viridiplantae</taxon>
        <taxon>Streptophyta</taxon>
        <taxon>Embryophyta</taxon>
        <taxon>Tracheophyta</taxon>
        <taxon>Spermatophyta</taxon>
        <taxon>Magnoliopsida</taxon>
        <taxon>eudicotyledons</taxon>
        <taxon>Gunneridae</taxon>
        <taxon>Pentapetalae</taxon>
        <taxon>rosids</taxon>
        <taxon>malvids</taxon>
        <taxon>Malvales</taxon>
        <taxon>Malvaceae</taxon>
        <taxon>Malvoideae</taxon>
        <taxon>Gossypium</taxon>
    </lineage>
</organism>
<comment type="caution">
    <text evidence="1">The sequence shown here is derived from an EMBL/GenBank/DDBJ whole genome shotgun (WGS) entry which is preliminary data.</text>
</comment>
<reference evidence="1 2" key="1">
    <citation type="journal article" date="2021" name="Plant Biotechnol. J.">
        <title>Multi-omics assisted identification of the key and species-specific regulatory components of drought-tolerant mechanisms in Gossypium stocksii.</title>
        <authorList>
            <person name="Yu D."/>
            <person name="Ke L."/>
            <person name="Zhang D."/>
            <person name="Wu Y."/>
            <person name="Sun Y."/>
            <person name="Mei J."/>
            <person name="Sun J."/>
            <person name="Sun Y."/>
        </authorList>
    </citation>
    <scope>NUCLEOTIDE SEQUENCE [LARGE SCALE GENOMIC DNA]</scope>
    <source>
        <strain evidence="2">cv. E1</strain>
        <tissue evidence="1">Leaf</tissue>
    </source>
</reference>
<accession>A0A9D3UL51</accession>
<protein>
    <submittedName>
        <fullName evidence="1">Uncharacterized protein</fullName>
    </submittedName>
</protein>
<evidence type="ECO:0000313" key="1">
    <source>
        <dbReference type="EMBL" id="KAH1047260.1"/>
    </source>
</evidence>
<evidence type="ECO:0000313" key="2">
    <source>
        <dbReference type="Proteomes" id="UP000828251"/>
    </source>
</evidence>
<dbReference type="EMBL" id="JAIQCV010000011">
    <property type="protein sequence ID" value="KAH1047260.1"/>
    <property type="molecule type" value="Genomic_DNA"/>
</dbReference>
<gene>
    <name evidence="1" type="ORF">J1N35_038044</name>
</gene>
<dbReference type="Proteomes" id="UP000828251">
    <property type="component" value="Unassembled WGS sequence"/>
</dbReference>